<dbReference type="PANTHER" id="PTHR43135">
    <property type="entry name" value="ALPHA-D-RIBOSE 1-METHYLPHOSPHONATE 5-TRIPHOSPHATE DIPHOSPHATASE"/>
    <property type="match status" value="1"/>
</dbReference>
<keyword evidence="4" id="KW-1185">Reference proteome</keyword>
<evidence type="ECO:0000259" key="2">
    <source>
        <dbReference type="Pfam" id="PF01979"/>
    </source>
</evidence>
<keyword evidence="1" id="KW-0732">Signal</keyword>
<dbReference type="RefSeq" id="WP_207328067.1">
    <property type="nucleotide sequence ID" value="NZ_JAFMYW010000001.1"/>
</dbReference>
<proteinExistence type="predicted"/>
<dbReference type="SUPFAM" id="SSF51338">
    <property type="entry name" value="Composite domain of metallo-dependent hydrolases"/>
    <property type="match status" value="2"/>
</dbReference>
<comment type="caution">
    <text evidence="3">The sequence shown here is derived from an EMBL/GenBank/DDBJ whole genome shotgun (WGS) entry which is preliminary data.</text>
</comment>
<sequence>MRKHLLLLLLAVGFTKSGLAQSIIPQNGVHDERPNFYAFTNATIVVDPQTTLQNATLIVRNGRIEAIGTSVTVPAGAVVANLAGRRIYPGLIDLDSDYGMPEIVRGAPGQGRGFGGAPQLESNKKGAYYWNQAIQPENDASQLFKVTAAKADELRKLGFGAVLTHNHDGIARGNGALVTVADDRENMVLLRNGLSQHFSFSKGTSGQSNPNSIMGTVALLRQSLYDADWFKRSKQKPQMNLSLDAYNRMAGVPAFFEVGDKLGVLRADNIGDEFRMQFIIRTGGDEYQRIDEIKATGATLIVPVAFPQAYDVEDAWDADNVSLAEMKHWEMAPANAAMLAAANIPFVLTSSGLRNRSEFMANVRKAIEYGLSEQKALEALTIGPAKLIKADDLLGTLAVGKVANFVITSGNLFSPTNVVYENWIQGKQYVVTNPNIADIRGTYDLKIGTAGSPDRPNVKLLVTGDNPEKPTYQVTVNDTTKLTPIVSLDNNLISMRVALNRRQPNAMTRLTGYRDGTGFKGDGEQPNGQDVTWSATLSKPFSASIAKADTARKPQLGGMLYPFVGMGNTRKPQAQTMLIRNATVWTNEADGIQSNMDVLVTDGKIAKIGKNLPAPASGSVVDGTGKHLTNGIIDEHSHIALVSINEGSQSSTAEVRMSDAINPDDINIYRQLAGGVTSSQLLHGSANAIGGQSAIVKLKWGEPASNMLIKGADGFIKFALGENVKQSSAPAAAQVRFPQTRMGVEQVYMDHFMRAKEYAKAWADYNAQVATPAKGKKGAATATLEMPRRDIELDALSEILAKKRFITCHSYVQSEINMLLKVADSLGFKVNTFTHILEGYKVADKMAKHGVGGSSFADWWAYKMEVKDAIPYNAALMSREGVTVSINSDDAEMARRLNQEAAKTVLYGGMTEEQAWKMVTLNPAKLLHLDSRMGSIKAGKDADLVLWNNNPLSIYARPEFTMIEGAIYYSRENDDKNRETMEADRARLIQKMMQAKSGGQSTVRPTMRRQRMWHCEDVEGVFAEGEEKN</sequence>
<dbReference type="Gene3D" id="3.20.20.140">
    <property type="entry name" value="Metal-dependent hydrolases"/>
    <property type="match status" value="2"/>
</dbReference>
<dbReference type="SUPFAM" id="SSF51556">
    <property type="entry name" value="Metallo-dependent hydrolases"/>
    <property type="match status" value="2"/>
</dbReference>
<dbReference type="CDD" id="cd01309">
    <property type="entry name" value="Met_dep_hydrolase_C"/>
    <property type="match status" value="1"/>
</dbReference>
<accession>A0ABS3JDS9</accession>
<evidence type="ECO:0000256" key="1">
    <source>
        <dbReference type="SAM" id="SignalP"/>
    </source>
</evidence>
<name>A0ABS3JDS9_9BACT</name>
<organism evidence="3 4">
    <name type="scientific">Fibrella forsythiae</name>
    <dbReference type="NCBI Taxonomy" id="2817061"/>
    <lineage>
        <taxon>Bacteria</taxon>
        <taxon>Pseudomonadati</taxon>
        <taxon>Bacteroidota</taxon>
        <taxon>Cytophagia</taxon>
        <taxon>Cytophagales</taxon>
        <taxon>Spirosomataceae</taxon>
        <taxon>Fibrella</taxon>
    </lineage>
</organism>
<dbReference type="Proteomes" id="UP000664628">
    <property type="component" value="Unassembled WGS sequence"/>
</dbReference>
<dbReference type="InterPro" id="IPR011059">
    <property type="entry name" value="Metal-dep_hydrolase_composite"/>
</dbReference>
<dbReference type="EMBL" id="JAFMYW010000001">
    <property type="protein sequence ID" value="MBO0948154.1"/>
    <property type="molecule type" value="Genomic_DNA"/>
</dbReference>
<feature type="domain" description="Amidohydrolase-related" evidence="2">
    <location>
        <begin position="876"/>
        <end position="952"/>
    </location>
</feature>
<protein>
    <submittedName>
        <fullName evidence="3">Amidohydrolase family protein</fullName>
    </submittedName>
</protein>
<dbReference type="Gene3D" id="2.30.40.10">
    <property type="entry name" value="Urease, subunit C, domain 1"/>
    <property type="match status" value="1"/>
</dbReference>
<dbReference type="InterPro" id="IPR051781">
    <property type="entry name" value="Metallo-dep_Hydrolase"/>
</dbReference>
<reference evidence="3 4" key="1">
    <citation type="submission" date="2021-03" db="EMBL/GenBank/DDBJ databases">
        <title>Fibrella sp. HMF5405 genome sequencing and assembly.</title>
        <authorList>
            <person name="Kang H."/>
            <person name="Kim H."/>
            <person name="Bae S."/>
            <person name="Joh K."/>
        </authorList>
    </citation>
    <scope>NUCLEOTIDE SEQUENCE [LARGE SCALE GENOMIC DNA]</scope>
    <source>
        <strain evidence="3 4">HMF5405</strain>
    </source>
</reference>
<dbReference type="InterPro" id="IPR006680">
    <property type="entry name" value="Amidohydro-rel"/>
</dbReference>
<gene>
    <name evidence="3" type="ORF">J2I46_06140</name>
</gene>
<evidence type="ECO:0000313" key="3">
    <source>
        <dbReference type="EMBL" id="MBO0948154.1"/>
    </source>
</evidence>
<evidence type="ECO:0000313" key="4">
    <source>
        <dbReference type="Proteomes" id="UP000664628"/>
    </source>
</evidence>
<feature type="chain" id="PRO_5045835256" evidence="1">
    <location>
        <begin position="21"/>
        <end position="1029"/>
    </location>
</feature>
<feature type="domain" description="Amidohydrolase-related" evidence="2">
    <location>
        <begin position="333"/>
        <end position="419"/>
    </location>
</feature>
<dbReference type="InterPro" id="IPR032466">
    <property type="entry name" value="Metal_Hydrolase"/>
</dbReference>
<feature type="signal peptide" evidence="1">
    <location>
        <begin position="1"/>
        <end position="20"/>
    </location>
</feature>
<dbReference type="PANTHER" id="PTHR43135:SF3">
    <property type="entry name" value="ALPHA-D-RIBOSE 1-METHYLPHOSPHONATE 5-TRIPHOSPHATE DIPHOSPHATASE"/>
    <property type="match status" value="1"/>
</dbReference>
<dbReference type="Pfam" id="PF01979">
    <property type="entry name" value="Amidohydro_1"/>
    <property type="match status" value="2"/>
</dbReference>